<dbReference type="Gramene" id="OE9A093732T2">
    <property type="protein sequence ID" value="OE9A093732C2"/>
    <property type="gene ID" value="OE9A093732"/>
</dbReference>
<dbReference type="InterPro" id="IPR001079">
    <property type="entry name" value="Galectin_CRD"/>
</dbReference>
<dbReference type="PANTHER" id="PTHR11214:SF3">
    <property type="entry name" value="BETA-1,3-GALACTOSYLTRANSFERASE 6"/>
    <property type="match status" value="1"/>
</dbReference>
<evidence type="ECO:0000256" key="11">
    <source>
        <dbReference type="ARBA" id="ARBA00023136"/>
    </source>
</evidence>
<evidence type="ECO:0000256" key="12">
    <source>
        <dbReference type="ARBA" id="ARBA00023211"/>
    </source>
</evidence>
<evidence type="ECO:0000256" key="4">
    <source>
        <dbReference type="ARBA" id="ARBA00008661"/>
    </source>
</evidence>
<name>A0A8S0PUK5_OLEEU</name>
<evidence type="ECO:0000259" key="13">
    <source>
        <dbReference type="PROSITE" id="PS51304"/>
    </source>
</evidence>
<dbReference type="GO" id="GO:0000139">
    <property type="term" value="C:Golgi membrane"/>
    <property type="evidence" value="ECO:0007669"/>
    <property type="project" value="UniProtKB-SubCell"/>
</dbReference>
<dbReference type="EMBL" id="CACTIH010000249">
    <property type="protein sequence ID" value="CAA2958008.1"/>
    <property type="molecule type" value="Genomic_DNA"/>
</dbReference>
<keyword evidence="5" id="KW-0328">Glycosyltransferase</keyword>
<keyword evidence="7" id="KW-0812">Transmembrane</keyword>
<evidence type="ECO:0000256" key="1">
    <source>
        <dbReference type="ARBA" id="ARBA00001936"/>
    </source>
</evidence>
<keyword evidence="10" id="KW-0333">Golgi apparatus</keyword>
<keyword evidence="12" id="KW-0464">Manganese</keyword>
<keyword evidence="15" id="KW-1185">Reference proteome</keyword>
<proteinExistence type="inferred from homology"/>
<evidence type="ECO:0000256" key="5">
    <source>
        <dbReference type="ARBA" id="ARBA00022676"/>
    </source>
</evidence>
<dbReference type="SUPFAM" id="SSF49899">
    <property type="entry name" value="Concanavalin A-like lectins/glucanases"/>
    <property type="match status" value="1"/>
</dbReference>
<comment type="caution">
    <text evidence="14">The sequence shown here is derived from an EMBL/GenBank/DDBJ whole genome shotgun (WGS) entry which is preliminary data.</text>
</comment>
<dbReference type="Proteomes" id="UP000594638">
    <property type="component" value="Unassembled WGS sequence"/>
</dbReference>
<dbReference type="GO" id="GO:0030246">
    <property type="term" value="F:carbohydrate binding"/>
    <property type="evidence" value="ECO:0007669"/>
    <property type="project" value="InterPro"/>
</dbReference>
<keyword evidence="9" id="KW-1133">Transmembrane helix</keyword>
<keyword evidence="11" id="KW-0472">Membrane</keyword>
<sequence>MKKWTGGVVIICLGLVLVVSYSFIGKTESAYAFFKNHPSGEDNAGEKADVSDEQSKKKMERLATVREKPHFMDFEGLSDLYNLSSKWSIEESNALLVWKQMRFLLSRSDALPETAQGIKEAAIVWKDLLKDKASNLGDVRESFDCPYFVIASNTKILKNGSVLDIPCGLVEDSSITVIGIPGSWQDSFQIELIGSQLPDEPKPPIVLQYKVFLPGENLTKEPVSILNTWTKESGWGKEEKCPDHGSTNVLKVDGLVKCNTQIVGRSAENNRNASHTGDFKSSNASEVSPHASSNFLFVEGNPFTATLWAGDEGFHMTVNGRHETSFAYREKLEPWLVSRVNVKGSLDVVSILVKGLPVPKDLYLDADAKHLKAPSLSNKRLVLLIGVFSTGNNFERRMTLRRSWMQYDTVRSGDVAVRFFIGLHKNKEVNFQLWKEALVYGDIQLMPFVDYYNLLTYKTVAICIMGTKILQAKYIMKTDDDAFVRIDEVLSSLKGKTSGGLLYGHISFQSEPHRDKNNKWYISNEEWAHSSYPPWAHGPGYIISQDIAKFIVQGHQRRELMLFKLEDVAVGIWIEHFENHGHKVEYVNNDRFFIAGCESNYVLAHYQNPRMMLCMWEKLQKEHKPNCCE</sequence>
<dbReference type="GO" id="GO:0180062">
    <property type="term" value="P:protein O-linked glycosylation via galactose"/>
    <property type="evidence" value="ECO:0007669"/>
    <property type="project" value="EnsemblPlants"/>
</dbReference>
<evidence type="ECO:0000256" key="2">
    <source>
        <dbReference type="ARBA" id="ARBA00004323"/>
    </source>
</evidence>
<dbReference type="PANTHER" id="PTHR11214">
    <property type="entry name" value="BETA-1,3-N-ACETYLGLUCOSAMINYLTRANSFERASE"/>
    <property type="match status" value="1"/>
</dbReference>
<accession>A0A8S0PUK5</accession>
<evidence type="ECO:0000313" key="15">
    <source>
        <dbReference type="Proteomes" id="UP000594638"/>
    </source>
</evidence>
<dbReference type="Gene3D" id="3.90.550.50">
    <property type="match status" value="1"/>
</dbReference>
<evidence type="ECO:0000256" key="9">
    <source>
        <dbReference type="ARBA" id="ARBA00022989"/>
    </source>
</evidence>
<dbReference type="GO" id="GO:0048354">
    <property type="term" value="P:mucilage biosynthetic process involved in seed coat development"/>
    <property type="evidence" value="ECO:0007669"/>
    <property type="project" value="EnsemblPlants"/>
</dbReference>
<evidence type="ECO:0000256" key="10">
    <source>
        <dbReference type="ARBA" id="ARBA00023034"/>
    </source>
</evidence>
<feature type="domain" description="Galectin" evidence="13">
    <location>
        <begin position="161"/>
        <end position="354"/>
    </location>
</feature>
<dbReference type="Pfam" id="PF00337">
    <property type="entry name" value="Gal-bind_lectin"/>
    <property type="match status" value="1"/>
</dbReference>
<dbReference type="AlphaFoldDB" id="A0A8S0PUK5"/>
<dbReference type="Gramene" id="OE9A093732T3">
    <property type="protein sequence ID" value="OE9A093732C3"/>
    <property type="gene ID" value="OE9A093732"/>
</dbReference>
<gene>
    <name evidence="14" type="ORF">OLEA9_A093732</name>
</gene>
<dbReference type="Gene3D" id="2.60.120.200">
    <property type="match status" value="1"/>
</dbReference>
<evidence type="ECO:0000256" key="7">
    <source>
        <dbReference type="ARBA" id="ARBA00022692"/>
    </source>
</evidence>
<dbReference type="GO" id="GO:1990714">
    <property type="term" value="F:hydroxyproline O-galactosyltransferase activity"/>
    <property type="evidence" value="ECO:0007669"/>
    <property type="project" value="EnsemblPlants"/>
</dbReference>
<organism evidence="14 15">
    <name type="scientific">Olea europaea subsp. europaea</name>
    <dbReference type="NCBI Taxonomy" id="158383"/>
    <lineage>
        <taxon>Eukaryota</taxon>
        <taxon>Viridiplantae</taxon>
        <taxon>Streptophyta</taxon>
        <taxon>Embryophyta</taxon>
        <taxon>Tracheophyta</taxon>
        <taxon>Spermatophyta</taxon>
        <taxon>Magnoliopsida</taxon>
        <taxon>eudicotyledons</taxon>
        <taxon>Gunneridae</taxon>
        <taxon>Pentapetalae</taxon>
        <taxon>asterids</taxon>
        <taxon>lamiids</taxon>
        <taxon>Lamiales</taxon>
        <taxon>Oleaceae</taxon>
        <taxon>Oleeae</taxon>
        <taxon>Olea</taxon>
    </lineage>
</organism>
<reference evidence="14 15" key="1">
    <citation type="submission" date="2019-12" db="EMBL/GenBank/DDBJ databases">
        <authorList>
            <person name="Alioto T."/>
            <person name="Alioto T."/>
            <person name="Gomez Garrido J."/>
        </authorList>
    </citation>
    <scope>NUCLEOTIDE SEQUENCE [LARGE SCALE GENOMIC DNA]</scope>
</reference>
<keyword evidence="8" id="KW-0735">Signal-anchor</keyword>
<dbReference type="Pfam" id="PF01762">
    <property type="entry name" value="Galactosyl_T"/>
    <property type="match status" value="1"/>
</dbReference>
<keyword evidence="6" id="KW-0808">Transferase</keyword>
<comment type="similarity">
    <text evidence="4">Belongs to the glycosyltransferase 31 family.</text>
</comment>
<protein>
    <submittedName>
        <fullName evidence="14">Hydroxyproline O-galactosyltransferase GALT3</fullName>
    </submittedName>
</protein>
<dbReference type="InterPro" id="IPR002659">
    <property type="entry name" value="Glyco_trans_31"/>
</dbReference>
<evidence type="ECO:0000256" key="6">
    <source>
        <dbReference type="ARBA" id="ARBA00022679"/>
    </source>
</evidence>
<evidence type="ECO:0000313" key="14">
    <source>
        <dbReference type="EMBL" id="CAA2958008.1"/>
    </source>
</evidence>
<dbReference type="Gramene" id="OE9A093732T1">
    <property type="protein sequence ID" value="OE9A093732C1"/>
    <property type="gene ID" value="OE9A093732"/>
</dbReference>
<comment type="subcellular location">
    <subcellularLocation>
        <location evidence="2">Golgi apparatus membrane</location>
        <topology evidence="2">Single-pass type II membrane protein</topology>
    </subcellularLocation>
</comment>
<comment type="cofactor">
    <cofactor evidence="1">
        <name>Mn(2+)</name>
        <dbReference type="ChEBI" id="CHEBI:29035"/>
    </cofactor>
</comment>
<dbReference type="PROSITE" id="PS51304">
    <property type="entry name" value="GALECTIN"/>
    <property type="match status" value="1"/>
</dbReference>
<evidence type="ECO:0000256" key="8">
    <source>
        <dbReference type="ARBA" id="ARBA00022968"/>
    </source>
</evidence>
<dbReference type="OrthoDB" id="2139606at2759"/>
<dbReference type="GO" id="GO:0080147">
    <property type="term" value="P:root hair cell development"/>
    <property type="evidence" value="ECO:0007669"/>
    <property type="project" value="EnsemblPlants"/>
</dbReference>
<evidence type="ECO:0000256" key="3">
    <source>
        <dbReference type="ARBA" id="ARBA00004922"/>
    </source>
</evidence>
<comment type="pathway">
    <text evidence="3">Protein modification; protein glycosylation.</text>
</comment>
<dbReference type="InterPro" id="IPR013320">
    <property type="entry name" value="ConA-like_dom_sf"/>
</dbReference>
<dbReference type="GO" id="GO:0010405">
    <property type="term" value="P:arabinogalactan protein metabolic process"/>
    <property type="evidence" value="ECO:0007669"/>
    <property type="project" value="EnsemblPlants"/>
</dbReference>
<dbReference type="SMART" id="SM00908">
    <property type="entry name" value="Gal-bind_lectin"/>
    <property type="match status" value="1"/>
</dbReference>